<evidence type="ECO:0000313" key="2">
    <source>
        <dbReference type="EMBL" id="QXQ12844.1"/>
    </source>
</evidence>
<keyword evidence="1" id="KW-0472">Membrane</keyword>
<evidence type="ECO:0000313" key="3">
    <source>
        <dbReference type="Proteomes" id="UP000887023"/>
    </source>
</evidence>
<protein>
    <submittedName>
        <fullName evidence="2">DUF1345 domain-containing protein</fullName>
    </submittedName>
</protein>
<dbReference type="InterPro" id="IPR009781">
    <property type="entry name" value="DUF1345"/>
</dbReference>
<gene>
    <name evidence="2" type="ORF">KV203_13025</name>
</gene>
<sequence length="210" mass="22382">MSARQPTSAMTRLSGAVVAGLAVGVAVGTWKTWPIGVLTGIAAGGGLFVISGWLTLWPLDADATYRHSDREDFRPRLEEMAVTISASGGLLAVVLLLVLGNSGDAATAALALGATAMSWASLHLMYAARYANCYYRDTIGGIDFNSDARPTYRDFLYFSYNLGMTYQISDTAVSDPVIRSVVLRHCLLSYVFGTAIMATMINLVVGIVAK</sequence>
<evidence type="ECO:0000256" key="1">
    <source>
        <dbReference type="SAM" id="Phobius"/>
    </source>
</evidence>
<keyword evidence="1" id="KW-0812">Transmembrane</keyword>
<proteinExistence type="predicted"/>
<accession>A0ABX8S758</accession>
<feature type="transmembrane region" description="Helical" evidence="1">
    <location>
        <begin position="80"/>
        <end position="99"/>
    </location>
</feature>
<reference evidence="2" key="1">
    <citation type="submission" date="2021-07" db="EMBL/GenBank/DDBJ databases">
        <title>Candidatus Kaistella beijingensis sp. nov. isolated from a municipal wastewater treatment plant is involved in sludge foaming.</title>
        <authorList>
            <person name="Song Y."/>
            <person name="Liu S.-J."/>
        </authorList>
    </citation>
    <scope>NUCLEOTIDE SEQUENCE</scope>
    <source>
        <strain evidence="2">DSM 43998</strain>
    </source>
</reference>
<dbReference type="Proteomes" id="UP000887023">
    <property type="component" value="Chromosome"/>
</dbReference>
<feature type="transmembrane region" description="Helical" evidence="1">
    <location>
        <begin position="105"/>
        <end position="126"/>
    </location>
</feature>
<name>A0ABX8S758_9ACTN</name>
<dbReference type="EMBL" id="CP079105">
    <property type="protein sequence ID" value="QXQ12844.1"/>
    <property type="molecule type" value="Genomic_DNA"/>
</dbReference>
<dbReference type="RefSeq" id="WP_066467593.1">
    <property type="nucleotide sequence ID" value="NZ_CBCRUZ010000002.1"/>
</dbReference>
<keyword evidence="3" id="KW-1185">Reference proteome</keyword>
<dbReference type="Pfam" id="PF07077">
    <property type="entry name" value="DUF1345"/>
    <property type="match status" value="1"/>
</dbReference>
<keyword evidence="1" id="KW-1133">Transmembrane helix</keyword>
<feature type="transmembrane region" description="Helical" evidence="1">
    <location>
        <begin position="187"/>
        <end position="209"/>
    </location>
</feature>
<feature type="transmembrane region" description="Helical" evidence="1">
    <location>
        <begin position="38"/>
        <end position="59"/>
    </location>
</feature>
<organism evidence="2 3">
    <name type="scientific">Skermania pinensis</name>
    <dbReference type="NCBI Taxonomy" id="39122"/>
    <lineage>
        <taxon>Bacteria</taxon>
        <taxon>Bacillati</taxon>
        <taxon>Actinomycetota</taxon>
        <taxon>Actinomycetes</taxon>
        <taxon>Mycobacteriales</taxon>
        <taxon>Gordoniaceae</taxon>
        <taxon>Skermania</taxon>
    </lineage>
</organism>